<evidence type="ECO:0000313" key="5">
    <source>
        <dbReference type="EMBL" id="NEA85790.1"/>
    </source>
</evidence>
<dbReference type="PANTHER" id="PTHR44846">
    <property type="entry name" value="MANNOSYL-D-GLYCERATE TRANSPORT/METABOLISM SYSTEM REPRESSOR MNGR-RELATED"/>
    <property type="match status" value="1"/>
</dbReference>
<gene>
    <name evidence="5" type="ORF">G3I53_06945</name>
</gene>
<dbReference type="InterPro" id="IPR036388">
    <property type="entry name" value="WH-like_DNA-bd_sf"/>
</dbReference>
<sequence length="78" mass="8636">MAEPQWDPKRPRWQQIADVIRQRIQDGTYPPDTLISESRIQGEWGVAKMTARKAVAALRAEGLLVTTPGMGSFVKGDG</sequence>
<keyword evidence="1" id="KW-0805">Transcription regulation</keyword>
<reference evidence="5" key="1">
    <citation type="submission" date="2020-01" db="EMBL/GenBank/DDBJ databases">
        <title>Insect and environment-associated Actinomycetes.</title>
        <authorList>
            <person name="Currrie C."/>
            <person name="Chevrette M."/>
            <person name="Carlson C."/>
            <person name="Stubbendieck R."/>
            <person name="Wendt-Pienkowski E."/>
        </authorList>
    </citation>
    <scope>NUCLEOTIDE SEQUENCE</scope>
    <source>
        <strain evidence="5">SID14436</strain>
    </source>
</reference>
<dbReference type="PANTHER" id="PTHR44846:SF17">
    <property type="entry name" value="GNTR-FAMILY TRANSCRIPTIONAL REGULATOR"/>
    <property type="match status" value="1"/>
</dbReference>
<proteinExistence type="predicted"/>
<dbReference type="InterPro" id="IPR036390">
    <property type="entry name" value="WH_DNA-bd_sf"/>
</dbReference>
<evidence type="ECO:0000256" key="3">
    <source>
        <dbReference type="ARBA" id="ARBA00023163"/>
    </source>
</evidence>
<protein>
    <submittedName>
        <fullName evidence="5">Winged helix-turn-helix transcriptional regulator</fullName>
    </submittedName>
</protein>
<comment type="caution">
    <text evidence="5">The sequence shown here is derived from an EMBL/GenBank/DDBJ whole genome shotgun (WGS) entry which is preliminary data.</text>
</comment>
<dbReference type="GO" id="GO:0045892">
    <property type="term" value="P:negative regulation of DNA-templated transcription"/>
    <property type="evidence" value="ECO:0007669"/>
    <property type="project" value="TreeGrafter"/>
</dbReference>
<dbReference type="SMART" id="SM00345">
    <property type="entry name" value="HTH_GNTR"/>
    <property type="match status" value="1"/>
</dbReference>
<dbReference type="GO" id="GO:0003677">
    <property type="term" value="F:DNA binding"/>
    <property type="evidence" value="ECO:0007669"/>
    <property type="project" value="UniProtKB-KW"/>
</dbReference>
<dbReference type="Pfam" id="PF00392">
    <property type="entry name" value="GntR"/>
    <property type="match status" value="1"/>
</dbReference>
<dbReference type="AlphaFoldDB" id="A0A6G3QRI0"/>
<organism evidence="5">
    <name type="scientific">Streptomyces sp. SID14436</name>
    <dbReference type="NCBI Taxonomy" id="2706070"/>
    <lineage>
        <taxon>Bacteria</taxon>
        <taxon>Bacillati</taxon>
        <taxon>Actinomycetota</taxon>
        <taxon>Actinomycetes</taxon>
        <taxon>Kitasatosporales</taxon>
        <taxon>Streptomycetaceae</taxon>
        <taxon>Streptomyces</taxon>
    </lineage>
</organism>
<dbReference type="InterPro" id="IPR000524">
    <property type="entry name" value="Tscrpt_reg_HTH_GntR"/>
</dbReference>
<dbReference type="Gene3D" id="1.10.10.10">
    <property type="entry name" value="Winged helix-like DNA-binding domain superfamily/Winged helix DNA-binding domain"/>
    <property type="match status" value="1"/>
</dbReference>
<dbReference type="GO" id="GO:0003700">
    <property type="term" value="F:DNA-binding transcription factor activity"/>
    <property type="evidence" value="ECO:0007669"/>
    <property type="project" value="InterPro"/>
</dbReference>
<dbReference type="InterPro" id="IPR050679">
    <property type="entry name" value="Bact_HTH_transcr_reg"/>
</dbReference>
<dbReference type="EMBL" id="JAAGMD010000191">
    <property type="protein sequence ID" value="NEA85790.1"/>
    <property type="molecule type" value="Genomic_DNA"/>
</dbReference>
<evidence type="ECO:0000256" key="1">
    <source>
        <dbReference type="ARBA" id="ARBA00023015"/>
    </source>
</evidence>
<dbReference type="CDD" id="cd07377">
    <property type="entry name" value="WHTH_GntR"/>
    <property type="match status" value="1"/>
</dbReference>
<evidence type="ECO:0000259" key="4">
    <source>
        <dbReference type="PROSITE" id="PS50949"/>
    </source>
</evidence>
<accession>A0A6G3QRI0</accession>
<dbReference type="SUPFAM" id="SSF46785">
    <property type="entry name" value="Winged helix' DNA-binding domain"/>
    <property type="match status" value="1"/>
</dbReference>
<keyword evidence="3" id="KW-0804">Transcription</keyword>
<keyword evidence="2" id="KW-0238">DNA-binding</keyword>
<dbReference type="RefSeq" id="WP_164338281.1">
    <property type="nucleotide sequence ID" value="NZ_JAAGMD010000191.1"/>
</dbReference>
<evidence type="ECO:0000256" key="2">
    <source>
        <dbReference type="ARBA" id="ARBA00023125"/>
    </source>
</evidence>
<feature type="domain" description="HTH gntR-type" evidence="4">
    <location>
        <begin position="10"/>
        <end position="77"/>
    </location>
</feature>
<dbReference type="PROSITE" id="PS50949">
    <property type="entry name" value="HTH_GNTR"/>
    <property type="match status" value="1"/>
</dbReference>
<name>A0A6G3QRI0_9ACTN</name>